<accession>A0ABU1AW86</accession>
<reference evidence="2 3" key="1">
    <citation type="submission" date="2023-04" db="EMBL/GenBank/DDBJ databases">
        <title>A novel bacteria isolated from coastal sediment.</title>
        <authorList>
            <person name="Liu X.-J."/>
            <person name="Du Z.-J."/>
        </authorList>
    </citation>
    <scope>NUCLEOTIDE SEQUENCE [LARGE SCALE GENOMIC DNA]</scope>
    <source>
        <strain evidence="2 3">SDUM461003</strain>
    </source>
</reference>
<dbReference type="InterPro" id="IPR015655">
    <property type="entry name" value="PP2C"/>
</dbReference>
<name>A0ABU1AW86_9BACT</name>
<dbReference type="PANTHER" id="PTHR47992">
    <property type="entry name" value="PROTEIN PHOSPHATASE"/>
    <property type="match status" value="1"/>
</dbReference>
<dbReference type="CDD" id="cd00143">
    <property type="entry name" value="PP2Cc"/>
    <property type="match status" value="1"/>
</dbReference>
<dbReference type="PROSITE" id="PS51746">
    <property type="entry name" value="PPM_2"/>
    <property type="match status" value="1"/>
</dbReference>
<evidence type="ECO:0000313" key="3">
    <source>
        <dbReference type="Proteomes" id="UP001225316"/>
    </source>
</evidence>
<organism evidence="2 3">
    <name type="scientific">Thalassobacterium maritimum</name>
    <dbReference type="NCBI Taxonomy" id="3041265"/>
    <lineage>
        <taxon>Bacteria</taxon>
        <taxon>Pseudomonadati</taxon>
        <taxon>Verrucomicrobiota</taxon>
        <taxon>Opitutia</taxon>
        <taxon>Puniceicoccales</taxon>
        <taxon>Coraliomargaritaceae</taxon>
        <taxon>Thalassobacterium</taxon>
    </lineage>
</organism>
<dbReference type="SUPFAM" id="SSF81606">
    <property type="entry name" value="PP2C-like"/>
    <property type="match status" value="1"/>
</dbReference>
<feature type="domain" description="PPM-type phosphatase" evidence="1">
    <location>
        <begin position="4"/>
        <end position="237"/>
    </location>
</feature>
<dbReference type="SMART" id="SM00331">
    <property type="entry name" value="PP2C_SIG"/>
    <property type="match status" value="1"/>
</dbReference>
<evidence type="ECO:0000259" key="1">
    <source>
        <dbReference type="PROSITE" id="PS51746"/>
    </source>
</evidence>
<dbReference type="Pfam" id="PF13672">
    <property type="entry name" value="PP2C_2"/>
    <property type="match status" value="1"/>
</dbReference>
<dbReference type="Gene3D" id="3.60.40.10">
    <property type="entry name" value="PPM-type phosphatase domain"/>
    <property type="match status" value="1"/>
</dbReference>
<dbReference type="InterPro" id="IPR001932">
    <property type="entry name" value="PPM-type_phosphatase-like_dom"/>
</dbReference>
<dbReference type="RefSeq" id="WP_308949382.1">
    <property type="nucleotide sequence ID" value="NZ_JARXHW010000012.1"/>
</dbReference>
<proteinExistence type="predicted"/>
<dbReference type="InterPro" id="IPR036457">
    <property type="entry name" value="PPM-type-like_dom_sf"/>
</dbReference>
<evidence type="ECO:0000313" key="2">
    <source>
        <dbReference type="EMBL" id="MDQ8207247.1"/>
    </source>
</evidence>
<gene>
    <name evidence="2" type="ORF">QEH52_06995</name>
</gene>
<dbReference type="Proteomes" id="UP001225316">
    <property type="component" value="Unassembled WGS sequence"/>
</dbReference>
<comment type="caution">
    <text evidence="2">The sequence shown here is derived from an EMBL/GenBank/DDBJ whole genome shotgun (WGS) entry which is preliminary data.</text>
</comment>
<dbReference type="SMART" id="SM00332">
    <property type="entry name" value="PP2Cc"/>
    <property type="match status" value="1"/>
</dbReference>
<protein>
    <submittedName>
        <fullName evidence="2">Protein phosphatase 2C domain-containing protein</fullName>
    </submittedName>
</protein>
<sequence length="238" mass="25926">MQVTSYGTSDQGKVRHANEDSLFLNDTHQFYAVADGLGGLPGGAETSQRIVQLLEQTMRSVDSKEERVDLTDLIVGINQIVAKEGFEAHPFTGAGSTLTIGQIVGDQLLIGHVGDSAAYLLRGEALEKLTTDHTMEQELIERQGESARAIMPPEYPHTLTRCVGQGEILNVDSTQITVETGDRLLLCTDGLNKVLSDEAIKEELTRKQSPKETCQQLIQMANDNEGPDNITVIVVHIS</sequence>
<dbReference type="EMBL" id="JARXHW010000012">
    <property type="protein sequence ID" value="MDQ8207247.1"/>
    <property type="molecule type" value="Genomic_DNA"/>
</dbReference>
<keyword evidence="3" id="KW-1185">Reference proteome</keyword>